<dbReference type="EMBL" id="BOQM01000017">
    <property type="protein sequence ID" value="GIM85922.1"/>
    <property type="molecule type" value="Genomic_DNA"/>
</dbReference>
<name>A0A542XQ33_SALAC</name>
<accession>A0A542XQ33</accession>
<sequence length="811" mass="88785">MTDQPTPWRLYPRLLLRRAGFGVELLTALADEPTRTAAEEYRAAAKRFGQRRAHLIEGIARTVATADRQADRARLRALSRARSRAGRGLSVNHERLDPDLAPAVTNYGTAQVELERAARLLTDILAQEAVRRPGRVHTMLADERVCDALLQLSPSFYGEVVRWRQGWATRGDGANRNRAKDRAFYRRAYLYGQRLAAKNETTSFFGPLVHGRIDHAVDGIGLGPETGSGVHTTEAQTAFWAVCELARNLGADPAVRDHLPVSWVPACRRQAGVEAGTGTVQTSDGRRIRLSGNRWKLVDGIDDQRSVRDLAALADMEVAEARTTLDRLRQIGAVRLWPEPPSTTARPLDWLVAWAQQHTSGTEWPTRLRELGVLADRYAAADGHHRRAAVLAEVETCFSALTATDARRAGGKMYADRLVVSLDAKGDQCPVVVGGNVAHHWEKQLTPVLDVAARYGELQQRVAADLCAAVIGEAGTGSLPYDELIRRVLPAVEAGALTRLSGPVQEFTQTYTELVRAGLHGQEARLTPADLAALAPSPGRDRFVSPDVMLEQQPEGPDLLVLGELHPYVFAWGSQGLFCDDQEQMLADFAAGLEPWGGPDQLATVIRRRRHKGLVADWFPGRFVEVTSVATDDRKRTVALADLTAVVVDGVPRLRAPDGELSLYAGEDDHVHLRAFAAPTVALPLVRFGDFAPRIRVGDVIVQRARWWFDAADLGVAEVRDNATAFLAVQSLRARHGLPRFCFVSAAHEPKPVGVDLDNPLAVDALTALTLAGEGKVSLAEMRPAPDALWLRHGNKPVTAEFRIAMRRASS</sequence>
<proteinExistence type="predicted"/>
<protein>
    <submittedName>
        <fullName evidence="3">Lantibiotic biosynthesis dehydratase-like protein</fullName>
    </submittedName>
    <submittedName>
        <fullName evidence="2">Lantibiotic dehydratase</fullName>
    </submittedName>
</protein>
<comment type="caution">
    <text evidence="3">The sequence shown here is derived from an EMBL/GenBank/DDBJ whole genome shotgun (WGS) entry which is preliminary data.</text>
</comment>
<keyword evidence="5" id="KW-1185">Reference proteome</keyword>
<dbReference type="Proteomes" id="UP000315983">
    <property type="component" value="Unassembled WGS sequence"/>
</dbReference>
<evidence type="ECO:0000313" key="3">
    <source>
        <dbReference type="EMBL" id="TQL37958.1"/>
    </source>
</evidence>
<evidence type="ECO:0000313" key="5">
    <source>
        <dbReference type="Proteomes" id="UP000677457"/>
    </source>
</evidence>
<reference evidence="2 5" key="2">
    <citation type="submission" date="2021-03" db="EMBL/GenBank/DDBJ databases">
        <title>Whole genome shotgun sequence of Salinispora arenicola NBRC 105043.</title>
        <authorList>
            <person name="Komaki H."/>
            <person name="Tamura T."/>
        </authorList>
    </citation>
    <scope>NUCLEOTIDE SEQUENCE [LARGE SCALE GENOMIC DNA]</scope>
    <source>
        <strain evidence="2 5">NBRC 105043</strain>
    </source>
</reference>
<dbReference type="RefSeq" id="WP_029023788.1">
    <property type="nucleotide sequence ID" value="NZ_BOQM01000017.1"/>
</dbReference>
<dbReference type="Proteomes" id="UP000677457">
    <property type="component" value="Unassembled WGS sequence"/>
</dbReference>
<dbReference type="Pfam" id="PF04738">
    <property type="entry name" value="Lant_dehydr_N"/>
    <property type="match status" value="2"/>
</dbReference>
<organism evidence="3 4">
    <name type="scientific">Salinispora arenicola</name>
    <dbReference type="NCBI Taxonomy" id="168697"/>
    <lineage>
        <taxon>Bacteria</taxon>
        <taxon>Bacillati</taxon>
        <taxon>Actinomycetota</taxon>
        <taxon>Actinomycetes</taxon>
        <taxon>Micromonosporales</taxon>
        <taxon>Micromonosporaceae</taxon>
        <taxon>Salinispora</taxon>
    </lineage>
</organism>
<gene>
    <name evidence="3" type="ORF">FB564_3130</name>
    <name evidence="2" type="ORF">Sar04_26580</name>
</gene>
<feature type="domain" description="Lantibiotic dehydratase N-terminal" evidence="1">
    <location>
        <begin position="141"/>
        <end position="457"/>
    </location>
</feature>
<dbReference type="InterPro" id="IPR006827">
    <property type="entry name" value="Lant_deHydtase_N"/>
</dbReference>
<evidence type="ECO:0000313" key="4">
    <source>
        <dbReference type="Proteomes" id="UP000315983"/>
    </source>
</evidence>
<evidence type="ECO:0000259" key="1">
    <source>
        <dbReference type="Pfam" id="PF04738"/>
    </source>
</evidence>
<dbReference type="EMBL" id="VFOL01000001">
    <property type="protein sequence ID" value="TQL37958.1"/>
    <property type="molecule type" value="Genomic_DNA"/>
</dbReference>
<dbReference type="GeneID" id="93772348"/>
<reference evidence="3 4" key="1">
    <citation type="submission" date="2019-06" db="EMBL/GenBank/DDBJ databases">
        <title>Sequencing the genomes of 1000 actinobacteria strains.</title>
        <authorList>
            <person name="Klenk H.-P."/>
        </authorList>
    </citation>
    <scope>NUCLEOTIDE SEQUENCE [LARGE SCALE GENOMIC DNA]</scope>
    <source>
        <strain evidence="3 4">DSM 44819</strain>
    </source>
</reference>
<evidence type="ECO:0000313" key="2">
    <source>
        <dbReference type="EMBL" id="GIM85922.1"/>
    </source>
</evidence>
<feature type="domain" description="Lantibiotic dehydratase N-terminal" evidence="1">
    <location>
        <begin position="690"/>
        <end position="766"/>
    </location>
</feature>
<dbReference type="AlphaFoldDB" id="A0A542XQ33"/>